<dbReference type="EMBL" id="JBHUMZ010000009">
    <property type="protein sequence ID" value="MFD2637635.1"/>
    <property type="molecule type" value="Genomic_DNA"/>
</dbReference>
<dbReference type="Pfam" id="PF04932">
    <property type="entry name" value="Wzy_C"/>
    <property type="match status" value="1"/>
</dbReference>
<feature type="transmembrane region" description="Helical" evidence="5">
    <location>
        <begin position="315"/>
        <end position="338"/>
    </location>
</feature>
<keyword evidence="7" id="KW-0436">Ligase</keyword>
<feature type="transmembrane region" description="Helical" evidence="5">
    <location>
        <begin position="76"/>
        <end position="94"/>
    </location>
</feature>
<sequence>MLPYNKEMNFLQYFGLLLFPILLINLLEISSFPGDVKDVGRFTIEYVLYLSAIILLIYTIIYFGKLYNNLIKFKHIYFSLGILGVIYLISHFQNENYVENTTLLYLFLTFTLTIIFINVQWTPNHVVSFGHIVNFFVLFLFLHWFVLDFPIGKFKSVFWNPNGLGIATFCLLFFQIIAIKYVHFGFKIYFMIFILMNLIVLYSTTSRAVFLALILVLASMLTYKLFNSMFSKLYFVVLPFVLIFVYFYVTLVNTSFGKQLNELSLKYFSKSFFSGRSELWEAIWQVGLKQPIFGHGIGLQPKEVTEFTLSSHNQYLQVFLETGFLGLIAFCILLFFIWKALLKNSHTYVGAWSACFFIGILFYQSMEYSLFINNLSLSYLQWLIITIGISFNER</sequence>
<feature type="transmembrane region" description="Helical" evidence="5">
    <location>
        <begin position="184"/>
        <end position="202"/>
    </location>
</feature>
<keyword evidence="2 5" id="KW-0812">Transmembrane</keyword>
<feature type="transmembrane region" description="Helical" evidence="5">
    <location>
        <begin position="345"/>
        <end position="364"/>
    </location>
</feature>
<evidence type="ECO:0000259" key="6">
    <source>
        <dbReference type="Pfam" id="PF04932"/>
    </source>
</evidence>
<feature type="transmembrane region" description="Helical" evidence="5">
    <location>
        <begin position="208"/>
        <end position="226"/>
    </location>
</feature>
<feature type="transmembrane region" description="Helical" evidence="5">
    <location>
        <begin position="126"/>
        <end position="146"/>
    </location>
</feature>
<gene>
    <name evidence="7" type="ORF">ACFSW4_01960</name>
</gene>
<dbReference type="PANTHER" id="PTHR37422:SF13">
    <property type="entry name" value="LIPOPOLYSACCHARIDE BIOSYNTHESIS PROTEIN PA4999-RELATED"/>
    <property type="match status" value="1"/>
</dbReference>
<name>A0ABW5Q7C9_9BACI</name>
<feature type="transmembrane region" description="Helical" evidence="5">
    <location>
        <begin position="46"/>
        <end position="64"/>
    </location>
</feature>
<dbReference type="Proteomes" id="UP001597452">
    <property type="component" value="Unassembled WGS sequence"/>
</dbReference>
<dbReference type="InterPro" id="IPR007016">
    <property type="entry name" value="O-antigen_ligase-rel_domated"/>
</dbReference>
<evidence type="ECO:0000313" key="8">
    <source>
        <dbReference type="Proteomes" id="UP001597452"/>
    </source>
</evidence>
<protein>
    <submittedName>
        <fullName evidence="7">O-antigen ligase family protein</fullName>
    </submittedName>
</protein>
<organism evidence="7 8">
    <name type="scientific">Piscibacillus salipiscarius</name>
    <dbReference type="NCBI Taxonomy" id="299480"/>
    <lineage>
        <taxon>Bacteria</taxon>
        <taxon>Bacillati</taxon>
        <taxon>Bacillota</taxon>
        <taxon>Bacilli</taxon>
        <taxon>Bacillales</taxon>
        <taxon>Bacillaceae</taxon>
        <taxon>Piscibacillus</taxon>
    </lineage>
</organism>
<reference evidence="8" key="1">
    <citation type="journal article" date="2019" name="Int. J. Syst. Evol. Microbiol.">
        <title>The Global Catalogue of Microorganisms (GCM) 10K type strain sequencing project: providing services to taxonomists for standard genome sequencing and annotation.</title>
        <authorList>
            <consortium name="The Broad Institute Genomics Platform"/>
            <consortium name="The Broad Institute Genome Sequencing Center for Infectious Disease"/>
            <person name="Wu L."/>
            <person name="Ma J."/>
        </authorList>
    </citation>
    <scope>NUCLEOTIDE SEQUENCE [LARGE SCALE GENOMIC DNA]</scope>
    <source>
        <strain evidence="8">TISTR 1571</strain>
    </source>
</reference>
<feature type="transmembrane region" description="Helical" evidence="5">
    <location>
        <begin position="233"/>
        <end position="251"/>
    </location>
</feature>
<feature type="transmembrane region" description="Helical" evidence="5">
    <location>
        <begin position="158"/>
        <end position="177"/>
    </location>
</feature>
<keyword evidence="4 5" id="KW-0472">Membrane</keyword>
<dbReference type="InterPro" id="IPR051533">
    <property type="entry name" value="WaaL-like"/>
</dbReference>
<evidence type="ECO:0000256" key="5">
    <source>
        <dbReference type="SAM" id="Phobius"/>
    </source>
</evidence>
<evidence type="ECO:0000256" key="2">
    <source>
        <dbReference type="ARBA" id="ARBA00022692"/>
    </source>
</evidence>
<accession>A0ABW5Q7C9</accession>
<keyword evidence="3 5" id="KW-1133">Transmembrane helix</keyword>
<comment type="caution">
    <text evidence="7">The sequence shown here is derived from an EMBL/GenBank/DDBJ whole genome shotgun (WGS) entry which is preliminary data.</text>
</comment>
<feature type="transmembrane region" description="Helical" evidence="5">
    <location>
        <begin position="12"/>
        <end position="34"/>
    </location>
</feature>
<proteinExistence type="predicted"/>
<evidence type="ECO:0000256" key="4">
    <source>
        <dbReference type="ARBA" id="ARBA00023136"/>
    </source>
</evidence>
<evidence type="ECO:0000256" key="1">
    <source>
        <dbReference type="ARBA" id="ARBA00004141"/>
    </source>
</evidence>
<feature type="transmembrane region" description="Helical" evidence="5">
    <location>
        <begin position="100"/>
        <end position="119"/>
    </location>
</feature>
<dbReference type="PANTHER" id="PTHR37422">
    <property type="entry name" value="TEICHURONIC ACID BIOSYNTHESIS PROTEIN TUAE"/>
    <property type="match status" value="1"/>
</dbReference>
<evidence type="ECO:0000256" key="3">
    <source>
        <dbReference type="ARBA" id="ARBA00022989"/>
    </source>
</evidence>
<feature type="domain" description="O-antigen ligase-related" evidence="6">
    <location>
        <begin position="193"/>
        <end position="331"/>
    </location>
</feature>
<dbReference type="GO" id="GO:0016874">
    <property type="term" value="F:ligase activity"/>
    <property type="evidence" value="ECO:0007669"/>
    <property type="project" value="UniProtKB-KW"/>
</dbReference>
<evidence type="ECO:0000313" key="7">
    <source>
        <dbReference type="EMBL" id="MFD2637635.1"/>
    </source>
</evidence>
<keyword evidence="8" id="KW-1185">Reference proteome</keyword>
<dbReference type="RefSeq" id="WP_377327131.1">
    <property type="nucleotide sequence ID" value="NZ_JBHUMZ010000009.1"/>
</dbReference>
<comment type="subcellular location">
    <subcellularLocation>
        <location evidence="1">Membrane</location>
        <topology evidence="1">Multi-pass membrane protein</topology>
    </subcellularLocation>
</comment>
<feature type="transmembrane region" description="Helical" evidence="5">
    <location>
        <begin position="370"/>
        <end position="391"/>
    </location>
</feature>